<reference evidence="1" key="1">
    <citation type="journal article" date="2022" name="Int. J. Mol. Sci.">
        <title>Draft Genome of Tanacetum Coccineum: Genomic Comparison of Closely Related Tanacetum-Family Plants.</title>
        <authorList>
            <person name="Yamashiro T."/>
            <person name="Shiraishi A."/>
            <person name="Nakayama K."/>
            <person name="Satake H."/>
        </authorList>
    </citation>
    <scope>NUCLEOTIDE SEQUENCE</scope>
</reference>
<accession>A0ABQ5BTQ6</accession>
<name>A0ABQ5BTQ6_9ASTR</name>
<keyword evidence="2" id="KW-1185">Reference proteome</keyword>
<evidence type="ECO:0000313" key="1">
    <source>
        <dbReference type="EMBL" id="GJT17272.1"/>
    </source>
</evidence>
<reference evidence="1" key="2">
    <citation type="submission" date="2022-01" db="EMBL/GenBank/DDBJ databases">
        <authorList>
            <person name="Yamashiro T."/>
            <person name="Shiraishi A."/>
            <person name="Satake H."/>
            <person name="Nakayama K."/>
        </authorList>
    </citation>
    <scope>NUCLEOTIDE SEQUENCE</scope>
</reference>
<gene>
    <name evidence="1" type="ORF">Tco_0875978</name>
</gene>
<dbReference type="Proteomes" id="UP001151760">
    <property type="component" value="Unassembled WGS sequence"/>
</dbReference>
<dbReference type="EMBL" id="BQNB010013542">
    <property type="protein sequence ID" value="GJT17272.1"/>
    <property type="molecule type" value="Genomic_DNA"/>
</dbReference>
<protein>
    <submittedName>
        <fullName evidence="1">Retrovirus-related pol polyprotein from transposon TNT 1-94</fullName>
    </submittedName>
</protein>
<organism evidence="1 2">
    <name type="scientific">Tanacetum coccineum</name>
    <dbReference type="NCBI Taxonomy" id="301880"/>
    <lineage>
        <taxon>Eukaryota</taxon>
        <taxon>Viridiplantae</taxon>
        <taxon>Streptophyta</taxon>
        <taxon>Embryophyta</taxon>
        <taxon>Tracheophyta</taxon>
        <taxon>Spermatophyta</taxon>
        <taxon>Magnoliopsida</taxon>
        <taxon>eudicotyledons</taxon>
        <taxon>Gunneridae</taxon>
        <taxon>Pentapetalae</taxon>
        <taxon>asterids</taxon>
        <taxon>campanulids</taxon>
        <taxon>Asterales</taxon>
        <taxon>Asteraceae</taxon>
        <taxon>Asteroideae</taxon>
        <taxon>Anthemideae</taxon>
        <taxon>Anthemidinae</taxon>
        <taxon>Tanacetum</taxon>
    </lineage>
</organism>
<sequence length="96" mass="11087">MPLWKMLSLFDSQKEYDEDDGADADMNNLDTIISYTNKKDVKEFGGTWDEMGIVIRNKARLVAQEYTQEERIDYDEVFAHVAGIEAIRPIFTYASV</sequence>
<proteinExistence type="predicted"/>
<comment type="caution">
    <text evidence="1">The sequence shown here is derived from an EMBL/GenBank/DDBJ whole genome shotgun (WGS) entry which is preliminary data.</text>
</comment>
<evidence type="ECO:0000313" key="2">
    <source>
        <dbReference type="Proteomes" id="UP001151760"/>
    </source>
</evidence>